<dbReference type="InterPro" id="IPR039697">
    <property type="entry name" value="Alcohol_dehydrogenase_Fe"/>
</dbReference>
<evidence type="ECO:0000259" key="2">
    <source>
        <dbReference type="Pfam" id="PF00465"/>
    </source>
</evidence>
<keyword evidence="1" id="KW-0560">Oxidoreductase</keyword>
<dbReference type="Pfam" id="PF25137">
    <property type="entry name" value="ADH_Fe_C"/>
    <property type="match status" value="1"/>
</dbReference>
<accession>A0ABT3SSJ0</accession>
<dbReference type="EMBL" id="SHNP01000002">
    <property type="protein sequence ID" value="MCX2972956.1"/>
    <property type="molecule type" value="Genomic_DNA"/>
</dbReference>
<dbReference type="PANTHER" id="PTHR11496">
    <property type="entry name" value="ALCOHOL DEHYDROGENASE"/>
    <property type="match status" value="1"/>
</dbReference>
<dbReference type="PANTHER" id="PTHR11496:SF83">
    <property type="entry name" value="HYDROXYACID-OXOACID TRANSHYDROGENASE, MITOCHONDRIAL"/>
    <property type="match status" value="1"/>
</dbReference>
<gene>
    <name evidence="4" type="ORF">EYC87_05070</name>
</gene>
<dbReference type="Gene3D" id="1.20.1090.10">
    <property type="entry name" value="Dehydroquinate synthase-like - alpha domain"/>
    <property type="match status" value="1"/>
</dbReference>
<keyword evidence="5" id="KW-1185">Reference proteome</keyword>
<dbReference type="Proteomes" id="UP001143307">
    <property type="component" value="Unassembled WGS sequence"/>
</dbReference>
<reference evidence="4" key="1">
    <citation type="submission" date="2019-02" db="EMBL/GenBank/DDBJ databases">
        <authorList>
            <person name="Li S.-H."/>
        </authorList>
    </citation>
    <scope>NUCLEOTIDE SEQUENCE</scope>
    <source>
        <strain evidence="4">IMCC8485</strain>
    </source>
</reference>
<feature type="domain" description="Alcohol dehydrogenase iron-type/glycerol dehydrogenase GldA" evidence="2">
    <location>
        <begin position="30"/>
        <end position="196"/>
    </location>
</feature>
<dbReference type="InterPro" id="IPR001670">
    <property type="entry name" value="ADH_Fe/GldA"/>
</dbReference>
<dbReference type="InterPro" id="IPR056798">
    <property type="entry name" value="ADH_Fe_C"/>
</dbReference>
<comment type="caution">
    <text evidence="4">The sequence shown here is derived from an EMBL/GenBank/DDBJ whole genome shotgun (WGS) entry which is preliminary data.</text>
</comment>
<organism evidence="4 5">
    <name type="scientific">Candidatus Seongchinamella marina</name>
    <dbReference type="NCBI Taxonomy" id="2518990"/>
    <lineage>
        <taxon>Bacteria</taxon>
        <taxon>Pseudomonadati</taxon>
        <taxon>Pseudomonadota</taxon>
        <taxon>Gammaproteobacteria</taxon>
        <taxon>Cellvibrionales</taxon>
        <taxon>Halieaceae</taxon>
        <taxon>Seongchinamella</taxon>
    </lineage>
</organism>
<dbReference type="RefSeq" id="WP_279251922.1">
    <property type="nucleotide sequence ID" value="NZ_SHNP01000002.1"/>
</dbReference>
<sequence>MIFLLQTSFYKLLMLATGMLLKIVPLPKPTIYCGPGSSLQLCGNVIQFGYKHVLIVTDAILHEMGLLDAVKAKFETAGVRVTVYDGVEPNPTFAQVHAGLKLAKENSCDAIFTFGGGSPIDTAKVISIAATNTKTPEQLVGFFKAKNPGLPLFAVPTTAGTGSEVSLGAVISDPVTHKKGFVAEPKTVPIAAALDPSVMLGLPAPITAATGVDALTHAVEAYISTLASDESDAYAIASVKMIFENLREAYSNGSNIEARESMALASCYASLALNKALLGYVHGIAHQFGGYYNTPHGLANAIVLPHVLDYSQDACIDRLSELAVAVELGRDTESKSVLAQKFVDAVRQLNSDLNIPSTLDALIESDIPGIAKAALKESHYSYPVPKYMNQAQCEALVGKMVS</sequence>
<evidence type="ECO:0000259" key="3">
    <source>
        <dbReference type="Pfam" id="PF25137"/>
    </source>
</evidence>
<evidence type="ECO:0000313" key="5">
    <source>
        <dbReference type="Proteomes" id="UP001143307"/>
    </source>
</evidence>
<name>A0ABT3SSJ0_9GAMM</name>
<evidence type="ECO:0000256" key="1">
    <source>
        <dbReference type="ARBA" id="ARBA00023002"/>
    </source>
</evidence>
<dbReference type="CDD" id="cd08189">
    <property type="entry name" value="Fe-ADH-like"/>
    <property type="match status" value="1"/>
</dbReference>
<dbReference type="Pfam" id="PF00465">
    <property type="entry name" value="Fe-ADH"/>
    <property type="match status" value="1"/>
</dbReference>
<feature type="domain" description="Fe-containing alcohol dehydrogenase-like C-terminal" evidence="3">
    <location>
        <begin position="207"/>
        <end position="398"/>
    </location>
</feature>
<dbReference type="SUPFAM" id="SSF56796">
    <property type="entry name" value="Dehydroquinate synthase-like"/>
    <property type="match status" value="1"/>
</dbReference>
<protein>
    <submittedName>
        <fullName evidence="4">Iron-containing alcohol dehydrogenase</fullName>
    </submittedName>
</protein>
<proteinExistence type="predicted"/>
<evidence type="ECO:0000313" key="4">
    <source>
        <dbReference type="EMBL" id="MCX2972956.1"/>
    </source>
</evidence>
<dbReference type="Gene3D" id="3.40.50.1970">
    <property type="match status" value="1"/>
</dbReference>